<organism evidence="2 4">
    <name type="scientific">Phytophthora cactorum</name>
    <dbReference type="NCBI Taxonomy" id="29920"/>
    <lineage>
        <taxon>Eukaryota</taxon>
        <taxon>Sar</taxon>
        <taxon>Stramenopiles</taxon>
        <taxon>Oomycota</taxon>
        <taxon>Peronosporomycetes</taxon>
        <taxon>Peronosporales</taxon>
        <taxon>Peronosporaceae</taxon>
        <taxon>Phytophthora</taxon>
    </lineage>
</organism>
<comment type="caution">
    <text evidence="2">The sequence shown here is derived from an EMBL/GenBank/DDBJ whole genome shotgun (WGS) entry which is preliminary data.</text>
</comment>
<proteinExistence type="predicted"/>
<evidence type="ECO:0000313" key="4">
    <source>
        <dbReference type="Proteomes" id="UP000736787"/>
    </source>
</evidence>
<accession>A0A8T1DTK6</accession>
<evidence type="ECO:0000256" key="1">
    <source>
        <dbReference type="SAM" id="MobiDB-lite"/>
    </source>
</evidence>
<reference evidence="2" key="1">
    <citation type="submission" date="2018-10" db="EMBL/GenBank/DDBJ databases">
        <title>Effector identification in a new, highly contiguous assembly of the strawberry crown rot pathogen Phytophthora cactorum.</title>
        <authorList>
            <person name="Armitage A.D."/>
            <person name="Nellist C.F."/>
            <person name="Bates H."/>
            <person name="Vickerstaff R.J."/>
            <person name="Harrison R.J."/>
        </authorList>
    </citation>
    <scope>NUCLEOTIDE SEQUENCE</scope>
    <source>
        <strain evidence="2">4040</strain>
        <strain evidence="3">P421</strain>
    </source>
</reference>
<gene>
    <name evidence="2" type="ORF">PC117_g9108</name>
    <name evidence="3" type="ORF">PC129_g11275</name>
</gene>
<protein>
    <submittedName>
        <fullName evidence="2">Uncharacterized protein</fullName>
    </submittedName>
</protein>
<evidence type="ECO:0000313" key="2">
    <source>
        <dbReference type="EMBL" id="KAG2944248.1"/>
    </source>
</evidence>
<dbReference type="AlphaFoldDB" id="A0A8T1DTK6"/>
<dbReference type="EMBL" id="RCMV01000392">
    <property type="protein sequence ID" value="KAG3217917.1"/>
    <property type="molecule type" value="Genomic_DNA"/>
</dbReference>
<dbReference type="EMBL" id="RCMK01000204">
    <property type="protein sequence ID" value="KAG2944248.1"/>
    <property type="molecule type" value="Genomic_DNA"/>
</dbReference>
<sequence>MATIRTQRRRRRNSFKQRLRRLHRQQERLNAQAPPTVESITEDLEMMTLHTSSGSTGSETQSCDC</sequence>
<evidence type="ECO:0000313" key="3">
    <source>
        <dbReference type="EMBL" id="KAG3217917.1"/>
    </source>
</evidence>
<feature type="region of interest" description="Disordered" evidence="1">
    <location>
        <begin position="1"/>
        <end position="38"/>
    </location>
</feature>
<feature type="compositionally biased region" description="Basic residues" evidence="1">
    <location>
        <begin position="1"/>
        <end position="23"/>
    </location>
</feature>
<dbReference type="Proteomes" id="UP000760860">
    <property type="component" value="Unassembled WGS sequence"/>
</dbReference>
<name>A0A8T1DTK6_9STRA</name>
<dbReference type="Proteomes" id="UP000736787">
    <property type="component" value="Unassembled WGS sequence"/>
</dbReference>